<feature type="chain" id="PRO_5021269838" evidence="8">
    <location>
        <begin position="25"/>
        <end position="333"/>
    </location>
</feature>
<dbReference type="InterPro" id="IPR005490">
    <property type="entry name" value="LD_TPept_cat_dom"/>
</dbReference>
<dbReference type="RefSeq" id="WP_139859619.1">
    <property type="nucleotide sequence ID" value="NZ_CAADFC020000009.1"/>
</dbReference>
<comment type="similarity">
    <text evidence="2">Belongs to the YkuD family.</text>
</comment>
<evidence type="ECO:0000313" key="10">
    <source>
        <dbReference type="EMBL" id="VIO69507.1"/>
    </source>
</evidence>
<dbReference type="GO" id="GO:0071555">
    <property type="term" value="P:cell wall organization"/>
    <property type="evidence" value="ECO:0007669"/>
    <property type="project" value="UniProtKB-UniRule"/>
</dbReference>
<dbReference type="InterPro" id="IPR038063">
    <property type="entry name" value="Transpep_catalytic_dom"/>
</dbReference>
<dbReference type="Gene3D" id="1.10.101.10">
    <property type="entry name" value="PGBD-like superfamily/PGBD"/>
    <property type="match status" value="1"/>
</dbReference>
<feature type="active site" description="Nucleophile" evidence="7">
    <location>
        <position position="305"/>
    </location>
</feature>
<keyword evidence="5 7" id="KW-0573">Peptidoglycan synthesis</keyword>
<dbReference type="PROSITE" id="PS52029">
    <property type="entry name" value="LD_TPASE"/>
    <property type="match status" value="1"/>
</dbReference>
<proteinExistence type="inferred from homology"/>
<dbReference type="Proteomes" id="UP000328092">
    <property type="component" value="Unassembled WGS sequence"/>
</dbReference>
<dbReference type="EMBL" id="CAADFC020000009">
    <property type="protein sequence ID" value="VIO69507.1"/>
    <property type="molecule type" value="Genomic_DNA"/>
</dbReference>
<dbReference type="SUPFAM" id="SSF47090">
    <property type="entry name" value="PGBD-like"/>
    <property type="match status" value="1"/>
</dbReference>
<dbReference type="PANTHER" id="PTHR30582:SF30">
    <property type="entry name" value="BLR4375 PROTEIN"/>
    <property type="match status" value="1"/>
</dbReference>
<reference evidence="10" key="1">
    <citation type="submission" date="2019-02" db="EMBL/GenBank/DDBJ databases">
        <authorList>
            <person name="Pothier F.J."/>
        </authorList>
    </citation>
    <scope>NUCLEOTIDE SEQUENCE</scope>
    <source>
        <strain evidence="10">CI-1B</strain>
    </source>
</reference>
<dbReference type="GO" id="GO:0071972">
    <property type="term" value="F:peptidoglycan L,D-transpeptidase activity"/>
    <property type="evidence" value="ECO:0007669"/>
    <property type="project" value="TreeGrafter"/>
</dbReference>
<dbReference type="InterPro" id="IPR036366">
    <property type="entry name" value="PGBDSf"/>
</dbReference>
<comment type="caution">
    <text evidence="10">The sequence shown here is derived from an EMBL/GenBank/DDBJ whole genome shotgun (WGS) entry which is preliminary data.</text>
</comment>
<keyword evidence="4 7" id="KW-0133">Cell shape</keyword>
<accession>A0A508T8F4</accession>
<feature type="domain" description="L,D-TPase catalytic" evidence="9">
    <location>
        <begin position="196"/>
        <end position="329"/>
    </location>
</feature>
<dbReference type="PANTHER" id="PTHR30582">
    <property type="entry name" value="L,D-TRANSPEPTIDASE"/>
    <property type="match status" value="1"/>
</dbReference>
<dbReference type="CDD" id="cd16913">
    <property type="entry name" value="YkuD_like"/>
    <property type="match status" value="1"/>
</dbReference>
<dbReference type="Gene3D" id="2.40.440.10">
    <property type="entry name" value="L,D-transpeptidase catalytic domain-like"/>
    <property type="match status" value="1"/>
</dbReference>
<gene>
    <name evidence="10" type="primary">ybiS_2</name>
    <name evidence="10" type="ORF">CI1B_27130</name>
</gene>
<keyword evidence="3 10" id="KW-0808">Transferase</keyword>
<evidence type="ECO:0000256" key="6">
    <source>
        <dbReference type="ARBA" id="ARBA00023316"/>
    </source>
</evidence>
<name>A0A508T8F4_9BRAD</name>
<dbReference type="EC" id="2.-.-.-" evidence="10"/>
<evidence type="ECO:0000256" key="3">
    <source>
        <dbReference type="ARBA" id="ARBA00022679"/>
    </source>
</evidence>
<evidence type="ECO:0000259" key="9">
    <source>
        <dbReference type="PROSITE" id="PS52029"/>
    </source>
</evidence>
<organism evidence="10 11">
    <name type="scientific">Bradyrhizobium ivorense</name>
    <dbReference type="NCBI Taxonomy" id="2511166"/>
    <lineage>
        <taxon>Bacteria</taxon>
        <taxon>Pseudomonadati</taxon>
        <taxon>Pseudomonadota</taxon>
        <taxon>Alphaproteobacteria</taxon>
        <taxon>Hyphomicrobiales</taxon>
        <taxon>Nitrobacteraceae</taxon>
        <taxon>Bradyrhizobium</taxon>
    </lineage>
</organism>
<evidence type="ECO:0000313" key="11">
    <source>
        <dbReference type="Proteomes" id="UP000328092"/>
    </source>
</evidence>
<comment type="pathway">
    <text evidence="1 7">Cell wall biogenesis; peptidoglycan biosynthesis.</text>
</comment>
<evidence type="ECO:0000256" key="1">
    <source>
        <dbReference type="ARBA" id="ARBA00004752"/>
    </source>
</evidence>
<sequence>MSLRAVCNVGITLAVVLAAGRAFGAEINAAAIDAAEPSSKTLSNEKPTPAGVRLQVLLDRAHFSPGEIDGKFGENAKKALRAYAEARELPSGDAPTDEVWTALRADNRPATTSYTITEQDLAGPFLHKLPAKMEAMKDLPHLGFTSPREKLAERFHMSEALLASLNPGQRFDRAGATIVVIDTGGGAPGSAPAKADRVEIDKSRQVVKLYDKSNALIGFYPATVGSKDKPSPTGTLKVTEIHRNPTYRYNPNYHFKGVHSRRPFTIKPGPNNPVGSVWINLSAEGYGIHGTAAPDRISKAESHGCVRLTNWDAERVAKHIAKGIPVAFVDGPR</sequence>
<dbReference type="GO" id="GO:0016740">
    <property type="term" value="F:transferase activity"/>
    <property type="evidence" value="ECO:0007669"/>
    <property type="project" value="UniProtKB-KW"/>
</dbReference>
<evidence type="ECO:0000256" key="5">
    <source>
        <dbReference type="ARBA" id="ARBA00022984"/>
    </source>
</evidence>
<evidence type="ECO:0000256" key="4">
    <source>
        <dbReference type="ARBA" id="ARBA00022960"/>
    </source>
</evidence>
<keyword evidence="8" id="KW-0732">Signal</keyword>
<keyword evidence="11" id="KW-1185">Reference proteome</keyword>
<dbReference type="GO" id="GO:0008360">
    <property type="term" value="P:regulation of cell shape"/>
    <property type="evidence" value="ECO:0007669"/>
    <property type="project" value="UniProtKB-UniRule"/>
</dbReference>
<dbReference type="OrthoDB" id="9787225at2"/>
<feature type="signal peptide" evidence="8">
    <location>
        <begin position="1"/>
        <end position="24"/>
    </location>
</feature>
<dbReference type="GO" id="GO:0005576">
    <property type="term" value="C:extracellular region"/>
    <property type="evidence" value="ECO:0007669"/>
    <property type="project" value="TreeGrafter"/>
</dbReference>
<evidence type="ECO:0000256" key="2">
    <source>
        <dbReference type="ARBA" id="ARBA00005992"/>
    </source>
</evidence>
<dbReference type="InterPro" id="IPR050979">
    <property type="entry name" value="LD-transpeptidase"/>
</dbReference>
<keyword evidence="6 7" id="KW-0961">Cell wall biogenesis/degradation</keyword>
<protein>
    <submittedName>
        <fullName evidence="10">L,D-transpeptidase YbiS</fullName>
        <ecNumber evidence="10">2.-.-.-</ecNumber>
    </submittedName>
</protein>
<dbReference type="InterPro" id="IPR036365">
    <property type="entry name" value="PGBD-like_sf"/>
</dbReference>
<dbReference type="UniPathway" id="UPA00219"/>
<evidence type="ECO:0000256" key="8">
    <source>
        <dbReference type="SAM" id="SignalP"/>
    </source>
</evidence>
<feature type="active site" description="Proton donor/acceptor" evidence="7">
    <location>
        <position position="289"/>
    </location>
</feature>
<dbReference type="SUPFAM" id="SSF141523">
    <property type="entry name" value="L,D-transpeptidase catalytic domain-like"/>
    <property type="match status" value="1"/>
</dbReference>
<dbReference type="GO" id="GO:0018104">
    <property type="term" value="P:peptidoglycan-protein cross-linking"/>
    <property type="evidence" value="ECO:0007669"/>
    <property type="project" value="TreeGrafter"/>
</dbReference>
<dbReference type="Pfam" id="PF03734">
    <property type="entry name" value="YkuD"/>
    <property type="match status" value="1"/>
</dbReference>
<dbReference type="AlphaFoldDB" id="A0A508T8F4"/>
<evidence type="ECO:0000256" key="7">
    <source>
        <dbReference type="PROSITE-ProRule" id="PRU01373"/>
    </source>
</evidence>